<dbReference type="STRING" id="1796646.A4V02_09250"/>
<keyword evidence="1" id="KW-0732">Signal</keyword>
<dbReference type="Proteomes" id="UP000186351">
    <property type="component" value="Chromosome"/>
</dbReference>
<evidence type="ECO:0000256" key="1">
    <source>
        <dbReference type="SAM" id="SignalP"/>
    </source>
</evidence>
<reference evidence="3" key="1">
    <citation type="submission" date="2016-04" db="EMBL/GenBank/DDBJ databases">
        <title>Complete Genome Sequences of Twelve Strains of a Stable Defined Moderately Diverse Mouse Microbiota 2 (sDMDMm2).</title>
        <authorList>
            <person name="Uchimura Y."/>
            <person name="Wyss M."/>
            <person name="Brugiroux S."/>
            <person name="Limenitakis J.P."/>
            <person name="Stecher B."/>
            <person name="McCoy K.D."/>
            <person name="Macpherson A.J."/>
        </authorList>
    </citation>
    <scope>NUCLEOTIDE SEQUENCE [LARGE SCALE GENOMIC DNA]</scope>
    <source>
        <strain evidence="3">YL27</strain>
    </source>
</reference>
<evidence type="ECO:0000313" key="3">
    <source>
        <dbReference type="Proteomes" id="UP000186351"/>
    </source>
</evidence>
<protein>
    <submittedName>
        <fullName evidence="2">Uncharacterized protein</fullName>
    </submittedName>
</protein>
<feature type="chain" id="PRO_5008529431" evidence="1">
    <location>
        <begin position="18"/>
        <end position="185"/>
    </location>
</feature>
<dbReference type="EMBL" id="CP015402">
    <property type="protein sequence ID" value="ANU63894.1"/>
    <property type="molecule type" value="Genomic_DNA"/>
</dbReference>
<dbReference type="OrthoDB" id="1099608at2"/>
<organism evidence="2 3">
    <name type="scientific">Muribaculum intestinale</name>
    <dbReference type="NCBI Taxonomy" id="1796646"/>
    <lineage>
        <taxon>Bacteria</taxon>
        <taxon>Pseudomonadati</taxon>
        <taxon>Bacteroidota</taxon>
        <taxon>Bacteroidia</taxon>
        <taxon>Bacteroidales</taxon>
        <taxon>Muribaculaceae</taxon>
        <taxon>Muribaculum</taxon>
    </lineage>
</organism>
<accession>A0A1Z2XHV6</accession>
<dbReference type="PROSITE" id="PS51257">
    <property type="entry name" value="PROKAR_LIPOPROTEIN"/>
    <property type="match status" value="1"/>
</dbReference>
<dbReference type="GeneID" id="65537053"/>
<name>A0A1B1SAS0_9BACT</name>
<accession>A0A1B1SAS0</accession>
<keyword evidence="3" id="KW-1185">Reference proteome</keyword>
<dbReference type="KEGG" id="pary:A4V02_09250"/>
<dbReference type="AlphaFoldDB" id="A0A1B1SAS0"/>
<proteinExistence type="predicted"/>
<sequence>MKKIAIFAVGILVMAVAACHTQKDNGVTAENAVVSARPESMVVGHSSMIPKAVVYRTNGPFYENVPIIMSANRKEIVSFPAPSDIHPDVAPVELAEGYLLDRHGVGINSAFTRYTYDEYSTLPVAPSLRHLRQMVIPGAIVTDLVRLPFPLTTALADTARVNRLIRQGFPGCDVMLERKAVAPFL</sequence>
<dbReference type="RefSeq" id="WP_068961192.1">
    <property type="nucleotide sequence ID" value="NZ_CAJTAP010000003.1"/>
</dbReference>
<feature type="signal peptide" evidence="1">
    <location>
        <begin position="1"/>
        <end position="17"/>
    </location>
</feature>
<gene>
    <name evidence="2" type="ORF">A4V02_09250</name>
</gene>
<evidence type="ECO:0000313" key="2">
    <source>
        <dbReference type="EMBL" id="ANU63894.1"/>
    </source>
</evidence>